<feature type="domain" description="Helicase ATP-binding" evidence="11">
    <location>
        <begin position="511"/>
        <end position="692"/>
    </location>
</feature>
<sequence>MTERELAGHKGSMSENAYDERKRKIREVYRYDEMSSKVLRADRRLQENTSDPMKDAALSQPRSMAGKISVKEMGQRSAGTVPEEERERAVREIARKEVGKRAAVAPRDRGRASVLSHDIESLKYYPSTEQSRAAYEDILGWVSALLGDDLPRAVILSATDLVIQLLKEDEATSDHDMKAKKELLERDLATSIAPSEFHELVNMSKRIQDYTEGQMMQRDESLPVGEDSEPEEDEPENPLLAQIEVEEEEADVGDLDDLGRENQTDQPGDSTGDILEFQGTKATKHSDLDLSMVDEHYVDRKLAEVTGTPMENVRAITADVLKSLEAEVEENELKAALGRAIGPQYEDLIAHILNNRHVLRWGSRLARAGKTEVDTILAQMSSSGQSTLAEEYRRALHTGKRRSSVVEAVDSPHKSEKKPKFSLSEDDNLLDLSALTFEQGSALLTSTKVLLPDNSFKRIKSTHEEIHIPAPPKPVDNFPLVSISSLVDWAQKSFPTAETKTLNRIQSEVYPIAFGTDKNMLLCAPTGAGKTNVAVLAILRLLSKYYKAETKSFNTSKFKVVYIAPLKALVQEQVREFQRRLQQYGLKVAELTGDSNLTRQQIMEAQILVSTPEKWDVITRNGLNRHYTKLVQLLIIDEVHLLHDERGPVIESIVARLETQGSTETRVVALSATLPNYTDIAEFLRVPSDGLFYFDASFRPCPLAQQFCGITETNSVKRVNAMNQVCYEKVLESVAENHQVIVFVHSRKDTARTAIWLRDKLLEEDKISSFAPQDAGSAEILKRETENITDKSFGDVVQHGFGIHHAGLSRDDRSLAEDLFADGLIKVLVSTSTLAWGVNLPAHTVIIKGTEMYSPQKGSWVSLSSQEVLQMLGRAGRPRYDTFGEGIIITNQSNIHYFLAILNQQLPIESQFISKLPDNANAEIVLGTVKNRIDIVDWLGNTYLYVRMLKDPKLYKVADEIETDAALLSYRERLAHAALRLLHENNLIVYNPVTGDVQSTDLGRIASQYYISYTTIATYNGELNMHLDQMDILRLFAKSDEFKYVSARQEERNELANLLERAPIPIQEDSSSPLAKVNVLLQSYISRLKLDGFALNADMIYITQNAGRIFRALFEISLRKGWSRLLKVILNLCKSIEKRMWLINTPFRQFPSCPIDVIRRTEASSLPWIEYLALDSPAEVAQAIRSEKYGKAAYDLLKKFPKLKIECSVQPITPSLLKFSLEVNADWDWDSRLHGYAETFILLVEDTDGESILHTDKLTIYKDNSGEPHLMDFSVQLDHSKQINLPPNYFISLISDKWLHCDNKVPVVLTDIHLPRKFPPHTRIEERNLIETSELDPTFSGLFPFKVFNKFQTHVFNALYHTDENVFIGACKGSGKTAMAELALLSHWRDGKGRAVYICPSQEKIDFLVKDWRNRFLNVAGGKVINKLTLELTNNLRTLAQSHLILATPEQFDLLSRRWKRRKNIQTLELLILDDLHMISSDLPGARYENIISRMLFIRGQLETALRIVGLSTSLANGRDVGEWLGAKKATIFNFSFHERVMPLQIHLQSFHKMHEESLIETMAKSAFLTVQNSVIAGSSVMLFVPSRKNCVHISVLLATAAAGTEYSLRPQKLGLETHLPKVEDGNLRESLKHGIGFFYHGMSSSDKAIVEQAWKQKLILCIAITRDLCVMAPFAETVIIMGTQYYEPREHRYVNYPVADVLEIVGTAQGNADYPGKVILMTTHDMKAYYKNFLNESLPTESYMLYYLHDGLINDIATSVIESKQDCVDWITFTYFYRRIHANPSFYGVKDTSPLGISAYLTGLVQDTLDDLVDSSIIEITNPKEDENEDEQILPLNGCMISSHHNVSFQTMHMFMQSLSRSTKLKSIIEILASASEYEDIPMRQEDYDILRKIHANLPYQFSAGVQNELPSFKVFVLLQTHFSRIKLNKELTADMNNILAIAVPLVNGITDILSGDGRLSATTAMDLLQMLIQGCWDTDSPLVQVPSFNKQILKKCAEYKVETVYDIMALEDDERDNILSLPMEELNKVALFVNSYPNIELHYEMDSSVPVLANEPQQIRVTVTRDEEPESLAVVSERFPHEKLENWWIFVGETATRQLYSIRKVALSKESQTYTLDVAIPNSGKHVITVWCICDSYVDADKEVSFEVYVQP</sequence>
<dbReference type="STRING" id="284811.Q74ZT5"/>
<dbReference type="SUPFAM" id="SSF46785">
    <property type="entry name" value="Winged helix' DNA-binding domain"/>
    <property type="match status" value="1"/>
</dbReference>
<dbReference type="GO" id="GO:0003676">
    <property type="term" value="F:nucleic acid binding"/>
    <property type="evidence" value="ECO:0007669"/>
    <property type="project" value="InterPro"/>
</dbReference>
<dbReference type="CDD" id="cd18795">
    <property type="entry name" value="SF2_C_Ski2"/>
    <property type="match status" value="1"/>
</dbReference>
<dbReference type="SMART" id="SM00490">
    <property type="entry name" value="HELICc"/>
    <property type="match status" value="1"/>
</dbReference>
<evidence type="ECO:0000256" key="6">
    <source>
        <dbReference type="ARBA" id="ARBA00022806"/>
    </source>
</evidence>
<dbReference type="GO" id="GO:0005682">
    <property type="term" value="C:U5 snRNP"/>
    <property type="evidence" value="ECO:0007669"/>
    <property type="project" value="UniProtKB-ARBA"/>
</dbReference>
<dbReference type="EC" id="3.6.4.13" evidence="2"/>
<keyword evidence="14" id="KW-1185">Reference proteome</keyword>
<dbReference type="InterPro" id="IPR036388">
    <property type="entry name" value="WH-like_DNA-bd_sf"/>
</dbReference>
<evidence type="ECO:0000256" key="9">
    <source>
        <dbReference type="ARBA" id="ARBA00047984"/>
    </source>
</evidence>
<dbReference type="PROSITE" id="PS51192">
    <property type="entry name" value="HELICASE_ATP_BIND_1"/>
    <property type="match status" value="2"/>
</dbReference>
<dbReference type="FunFam" id="2.60.40.150:FF:000133">
    <property type="entry name" value="Pre-mRNA splicing helicase, putative"/>
    <property type="match status" value="1"/>
</dbReference>
<evidence type="ECO:0000259" key="12">
    <source>
        <dbReference type="PROSITE" id="PS51194"/>
    </source>
</evidence>
<comment type="catalytic activity">
    <reaction evidence="9">
        <text>ATP + H2O = ADP + phosphate + H(+)</text>
        <dbReference type="Rhea" id="RHEA:13065"/>
        <dbReference type="ChEBI" id="CHEBI:15377"/>
        <dbReference type="ChEBI" id="CHEBI:15378"/>
        <dbReference type="ChEBI" id="CHEBI:30616"/>
        <dbReference type="ChEBI" id="CHEBI:43474"/>
        <dbReference type="ChEBI" id="CHEBI:456216"/>
        <dbReference type="EC" id="3.6.4.13"/>
    </reaction>
</comment>
<dbReference type="Pfam" id="PF02889">
    <property type="entry name" value="Sec63"/>
    <property type="match status" value="2"/>
</dbReference>
<proteinExistence type="predicted"/>
<dbReference type="InParanoid" id="Q74ZT5"/>
<dbReference type="Gene3D" id="1.10.3380.10">
    <property type="entry name" value="Sec63 N-terminal domain-like domain"/>
    <property type="match status" value="2"/>
</dbReference>
<dbReference type="InterPro" id="IPR035892">
    <property type="entry name" value="C2_domain_sf"/>
</dbReference>
<dbReference type="Pfam" id="PF21188">
    <property type="entry name" value="BRR2_plug"/>
    <property type="match status" value="1"/>
</dbReference>
<evidence type="ECO:0000256" key="3">
    <source>
        <dbReference type="ARBA" id="ARBA00022737"/>
    </source>
</evidence>
<dbReference type="OrthoDB" id="5575at2759"/>
<dbReference type="FunFam" id="1.10.10.10:FF:000024">
    <property type="entry name" value="U5 small nuclear ribonucleoprotein helicase"/>
    <property type="match status" value="1"/>
</dbReference>
<dbReference type="InterPro" id="IPR011545">
    <property type="entry name" value="DEAD/DEAH_box_helicase_dom"/>
</dbReference>
<dbReference type="FunFam" id="1.10.10.10:FF:000875">
    <property type="entry name" value="Pre-mRNA-splicing helicase BRR2"/>
    <property type="match status" value="1"/>
</dbReference>
<dbReference type="GeneID" id="4623081"/>
<keyword evidence="3" id="KW-0677">Repeat</keyword>
<accession>Q74ZT5</accession>
<dbReference type="InterPro" id="IPR003593">
    <property type="entry name" value="AAA+_ATPase"/>
</dbReference>
<feature type="compositionally biased region" description="Acidic residues" evidence="10">
    <location>
        <begin position="244"/>
        <end position="256"/>
    </location>
</feature>
<dbReference type="SUPFAM" id="SSF81296">
    <property type="entry name" value="E set domains"/>
    <property type="match status" value="1"/>
</dbReference>
<dbReference type="GO" id="GO:0000388">
    <property type="term" value="P:spliceosome conformational change to release U4 (or U4atac) and U1 (or U11)"/>
    <property type="evidence" value="ECO:0000318"/>
    <property type="project" value="GO_Central"/>
</dbReference>
<dbReference type="Gene3D" id="2.60.40.150">
    <property type="entry name" value="C2 domain"/>
    <property type="match status" value="2"/>
</dbReference>
<gene>
    <name evidence="13" type="ORF">AGOS_AGR113W</name>
</gene>
<dbReference type="Gene3D" id="3.40.50.300">
    <property type="entry name" value="P-loop containing nucleotide triphosphate hydrolases"/>
    <property type="match status" value="4"/>
</dbReference>
<keyword evidence="5" id="KW-0378">Hydrolase</keyword>
<dbReference type="Pfam" id="PF00271">
    <property type="entry name" value="Helicase_C"/>
    <property type="match status" value="1"/>
</dbReference>
<dbReference type="SUPFAM" id="SSF52540">
    <property type="entry name" value="P-loop containing nucleoside triphosphate hydrolases"/>
    <property type="match status" value="3"/>
</dbReference>
<dbReference type="FunFam" id="3.40.50.300:FF:003287">
    <property type="entry name" value="U5 small nuclear ribonucleoprotein 200 kDa helicase"/>
    <property type="match status" value="1"/>
</dbReference>
<feature type="domain" description="Helicase C-terminal" evidence="12">
    <location>
        <begin position="726"/>
        <end position="924"/>
    </location>
</feature>
<keyword evidence="4" id="KW-0547">Nucleotide-binding</keyword>
<dbReference type="InterPro" id="IPR057842">
    <property type="entry name" value="WH_MER3"/>
</dbReference>
<dbReference type="EMBL" id="AE016820">
    <property type="protein sequence ID" value="AAS54603.1"/>
    <property type="molecule type" value="Genomic_DNA"/>
</dbReference>
<dbReference type="HOGENOM" id="CLU_000335_1_0_1"/>
<feature type="domain" description="Helicase ATP-binding" evidence="11">
    <location>
        <begin position="1357"/>
        <end position="1533"/>
    </location>
</feature>
<dbReference type="PANTHER" id="PTHR47961:SF4">
    <property type="entry name" value="ACTIVATING SIGNAL COINTEGRATOR 1 COMPLEX SUBUNIT 3"/>
    <property type="match status" value="1"/>
</dbReference>
<feature type="compositionally biased region" description="Acidic residues" evidence="10">
    <location>
        <begin position="226"/>
        <end position="236"/>
    </location>
</feature>
<protein>
    <recommendedName>
        <fullName evidence="2">RNA helicase</fullName>
        <ecNumber evidence="2">3.6.4.13</ecNumber>
    </recommendedName>
</protein>
<feature type="region of interest" description="Disordered" evidence="10">
    <location>
        <begin position="216"/>
        <end position="273"/>
    </location>
</feature>
<dbReference type="InterPro" id="IPR036390">
    <property type="entry name" value="WH_DNA-bd_sf"/>
</dbReference>
<evidence type="ECO:0000256" key="4">
    <source>
        <dbReference type="ARBA" id="ARBA00022741"/>
    </source>
</evidence>
<dbReference type="InterPro" id="IPR001650">
    <property type="entry name" value="Helicase_C-like"/>
</dbReference>
<dbReference type="PIRSF" id="PIRSF039073">
    <property type="entry name" value="BRR2"/>
    <property type="match status" value="1"/>
</dbReference>
<dbReference type="FunFam" id="1.10.3380.10:FF:000001">
    <property type="entry name" value="U5 small nuclear ribonucleoprotein helicase"/>
    <property type="match status" value="1"/>
</dbReference>
<evidence type="ECO:0000256" key="2">
    <source>
        <dbReference type="ARBA" id="ARBA00012552"/>
    </source>
</evidence>
<feature type="region of interest" description="Disordered" evidence="10">
    <location>
        <begin position="1"/>
        <end position="22"/>
    </location>
</feature>
<dbReference type="SUPFAM" id="SSF158702">
    <property type="entry name" value="Sec63 N-terminal domain-like"/>
    <property type="match status" value="2"/>
</dbReference>
<dbReference type="Pfam" id="PF00270">
    <property type="entry name" value="DEAD"/>
    <property type="match status" value="2"/>
</dbReference>
<dbReference type="Pfam" id="PF23445">
    <property type="entry name" value="WHD_SNRNP200"/>
    <property type="match status" value="2"/>
</dbReference>
<dbReference type="GO" id="GO:0016787">
    <property type="term" value="F:hydrolase activity"/>
    <property type="evidence" value="ECO:0007669"/>
    <property type="project" value="UniProtKB-KW"/>
</dbReference>
<dbReference type="Gene3D" id="1.10.150.20">
    <property type="entry name" value="5' to 3' exonuclease, C-terminal subdomain"/>
    <property type="match status" value="2"/>
</dbReference>
<dbReference type="FunFam" id="1.10.150.20:FF:000013">
    <property type="entry name" value="U5 small nuclear ribonucleoprotein kDa helicase"/>
    <property type="match status" value="1"/>
</dbReference>
<keyword evidence="7" id="KW-0067">ATP-binding</keyword>
<evidence type="ECO:0000256" key="7">
    <source>
        <dbReference type="ARBA" id="ARBA00022840"/>
    </source>
</evidence>
<dbReference type="Proteomes" id="UP000000591">
    <property type="component" value="Chromosome VII"/>
</dbReference>
<dbReference type="SMART" id="SM00973">
    <property type="entry name" value="Sec63"/>
    <property type="match status" value="2"/>
</dbReference>
<evidence type="ECO:0000256" key="10">
    <source>
        <dbReference type="SAM" id="MobiDB-lite"/>
    </source>
</evidence>
<dbReference type="KEGG" id="ago:AGOS_AGR113W"/>
<dbReference type="SMART" id="SM00487">
    <property type="entry name" value="DEXDc"/>
    <property type="match status" value="2"/>
</dbReference>
<dbReference type="SMART" id="SM00382">
    <property type="entry name" value="AAA"/>
    <property type="match status" value="2"/>
</dbReference>
<name>Q74ZT5_EREGS</name>
<evidence type="ECO:0000256" key="8">
    <source>
        <dbReference type="ARBA" id="ARBA00023242"/>
    </source>
</evidence>
<feature type="region of interest" description="Disordered" evidence="10">
    <location>
        <begin position="403"/>
        <end position="422"/>
    </location>
</feature>
<reference evidence="14" key="2">
    <citation type="journal article" date="2013" name="G3 (Bethesda)">
        <title>Genomes of Ashbya fungi isolated from insects reveal four mating-type loci, numerous translocations, lack of transposons, and distinct gene duplications.</title>
        <authorList>
            <person name="Dietrich F.S."/>
            <person name="Voegeli S."/>
            <person name="Kuo S."/>
            <person name="Philippsen P."/>
        </authorList>
    </citation>
    <scope>GENOME REANNOTATION</scope>
    <source>
        <strain evidence="14">ATCC 10895 / CBS 109.51 / FGSC 9923 / NRRL Y-1056</strain>
    </source>
</reference>
<dbReference type="FunFam" id="1.10.150.20:FF:000004">
    <property type="entry name" value="U5 small nuclear ribonucleoprotein helicase"/>
    <property type="match status" value="1"/>
</dbReference>
<dbReference type="InterPro" id="IPR041094">
    <property type="entry name" value="Brr2_helicase_PWI"/>
</dbReference>
<dbReference type="FunCoup" id="Q74ZT5">
    <property type="interactions" value="1385"/>
</dbReference>
<dbReference type="OMA" id="WISCETE"/>
<dbReference type="PANTHER" id="PTHR47961">
    <property type="entry name" value="DNA POLYMERASE THETA, PUTATIVE (AFU_ORTHOLOGUE AFUA_1G05260)-RELATED"/>
    <property type="match status" value="1"/>
</dbReference>
<dbReference type="GO" id="GO:0005524">
    <property type="term" value="F:ATP binding"/>
    <property type="evidence" value="ECO:0007669"/>
    <property type="project" value="UniProtKB-KW"/>
</dbReference>
<dbReference type="InterPro" id="IPR004179">
    <property type="entry name" value="Sec63-dom"/>
</dbReference>
<comment type="subcellular location">
    <subcellularLocation>
        <location evidence="1">Nucleus</location>
    </subcellularLocation>
</comment>
<evidence type="ECO:0000256" key="1">
    <source>
        <dbReference type="ARBA" id="ARBA00004123"/>
    </source>
</evidence>
<dbReference type="InterPro" id="IPR048863">
    <property type="entry name" value="BRR2_plug"/>
</dbReference>
<dbReference type="InterPro" id="IPR014001">
    <property type="entry name" value="Helicase_ATP-bd"/>
</dbReference>
<organism evidence="13 14">
    <name type="scientific">Eremothecium gossypii (strain ATCC 10895 / CBS 109.51 / FGSC 9923 / NRRL Y-1056)</name>
    <name type="common">Yeast</name>
    <name type="synonym">Ashbya gossypii</name>
    <dbReference type="NCBI Taxonomy" id="284811"/>
    <lineage>
        <taxon>Eukaryota</taxon>
        <taxon>Fungi</taxon>
        <taxon>Dikarya</taxon>
        <taxon>Ascomycota</taxon>
        <taxon>Saccharomycotina</taxon>
        <taxon>Saccharomycetes</taxon>
        <taxon>Saccharomycetales</taxon>
        <taxon>Saccharomycetaceae</taxon>
        <taxon>Eremothecium</taxon>
    </lineage>
</organism>
<dbReference type="CDD" id="cd18021">
    <property type="entry name" value="DEXHc_Brr2_2"/>
    <property type="match status" value="1"/>
</dbReference>
<dbReference type="RefSeq" id="NP_986779.1">
    <property type="nucleotide sequence ID" value="NM_211841.1"/>
</dbReference>
<dbReference type="Gene3D" id="1.10.10.10">
    <property type="entry name" value="Winged helix-like DNA-binding domain superfamily/Winged helix DNA-binding domain"/>
    <property type="match status" value="2"/>
</dbReference>
<dbReference type="InterPro" id="IPR027417">
    <property type="entry name" value="P-loop_NTPase"/>
</dbReference>
<dbReference type="FunFam" id="3.40.50.300:FF:000062">
    <property type="entry name" value="U5 small nuclear ribonucleoprotein helicase"/>
    <property type="match status" value="1"/>
</dbReference>
<dbReference type="GO" id="GO:0005681">
    <property type="term" value="C:spliceosomal complex"/>
    <property type="evidence" value="ECO:0000318"/>
    <property type="project" value="GO_Central"/>
</dbReference>
<feature type="region of interest" description="Disordered" evidence="10">
    <location>
        <begin position="41"/>
        <end position="64"/>
    </location>
</feature>
<dbReference type="eggNOG" id="KOG0951">
    <property type="taxonomic scope" value="Eukaryota"/>
</dbReference>
<keyword evidence="6" id="KW-0347">Helicase</keyword>
<evidence type="ECO:0000259" key="11">
    <source>
        <dbReference type="PROSITE" id="PS51192"/>
    </source>
</evidence>
<evidence type="ECO:0000313" key="13">
    <source>
        <dbReference type="EMBL" id="AAS54603.1"/>
    </source>
</evidence>
<dbReference type="InterPro" id="IPR014756">
    <property type="entry name" value="Ig_E-set"/>
</dbReference>
<dbReference type="InterPro" id="IPR050474">
    <property type="entry name" value="Hel308_SKI2-like"/>
</dbReference>
<dbReference type="GO" id="GO:0003724">
    <property type="term" value="F:RNA helicase activity"/>
    <property type="evidence" value="ECO:0000318"/>
    <property type="project" value="GO_Central"/>
</dbReference>
<evidence type="ECO:0000313" key="14">
    <source>
        <dbReference type="Proteomes" id="UP000000591"/>
    </source>
</evidence>
<dbReference type="Pfam" id="PF18149">
    <property type="entry name" value="Helicase_PWI"/>
    <property type="match status" value="1"/>
</dbReference>
<evidence type="ECO:0000256" key="5">
    <source>
        <dbReference type="ARBA" id="ARBA00022801"/>
    </source>
</evidence>
<reference evidence="13 14" key="1">
    <citation type="journal article" date="2004" name="Science">
        <title>The Ashbya gossypii genome as a tool for mapping the ancient Saccharomyces cerevisiae genome.</title>
        <authorList>
            <person name="Dietrich F.S."/>
            <person name="Voegeli S."/>
            <person name="Brachat S."/>
            <person name="Lerch A."/>
            <person name="Gates K."/>
            <person name="Steiner S."/>
            <person name="Mohr C."/>
            <person name="Pohlmann R."/>
            <person name="Luedi P."/>
            <person name="Choi S."/>
            <person name="Wing R.A."/>
            <person name="Flavier A."/>
            <person name="Gaffney T.D."/>
            <person name="Philippsen P."/>
        </authorList>
    </citation>
    <scope>NUCLEOTIDE SEQUENCE [LARGE SCALE GENOMIC DNA]</scope>
    <source>
        <strain evidence="14">ATCC 10895 / CBS 109.51 / FGSC 9923 / NRRL Y-1056</strain>
    </source>
</reference>
<keyword evidence="8" id="KW-0539">Nucleus</keyword>
<dbReference type="PROSITE" id="PS51194">
    <property type="entry name" value="HELICASE_CTER"/>
    <property type="match status" value="1"/>
</dbReference>